<gene>
    <name evidence="2" type="ORF">EUX98_g2206</name>
</gene>
<organism evidence="2 3">
    <name type="scientific">Antrodiella citrinella</name>
    <dbReference type="NCBI Taxonomy" id="2447956"/>
    <lineage>
        <taxon>Eukaryota</taxon>
        <taxon>Fungi</taxon>
        <taxon>Dikarya</taxon>
        <taxon>Basidiomycota</taxon>
        <taxon>Agaricomycotina</taxon>
        <taxon>Agaricomycetes</taxon>
        <taxon>Polyporales</taxon>
        <taxon>Steccherinaceae</taxon>
        <taxon>Antrodiella</taxon>
    </lineage>
</organism>
<accession>A0A4S4MZL1</accession>
<feature type="compositionally biased region" description="Basic and acidic residues" evidence="1">
    <location>
        <begin position="116"/>
        <end position="130"/>
    </location>
</feature>
<dbReference type="EMBL" id="SGPM01000032">
    <property type="protein sequence ID" value="THH31982.1"/>
    <property type="molecule type" value="Genomic_DNA"/>
</dbReference>
<dbReference type="Proteomes" id="UP000308730">
    <property type="component" value="Unassembled WGS sequence"/>
</dbReference>
<evidence type="ECO:0000256" key="1">
    <source>
        <dbReference type="SAM" id="MobiDB-lite"/>
    </source>
</evidence>
<protein>
    <submittedName>
        <fullName evidence="2">Uncharacterized protein</fullName>
    </submittedName>
</protein>
<evidence type="ECO:0000313" key="2">
    <source>
        <dbReference type="EMBL" id="THH31982.1"/>
    </source>
</evidence>
<dbReference type="OrthoDB" id="5582218at2759"/>
<name>A0A4S4MZL1_9APHY</name>
<keyword evidence="3" id="KW-1185">Reference proteome</keyword>
<proteinExistence type="predicted"/>
<evidence type="ECO:0000313" key="3">
    <source>
        <dbReference type="Proteomes" id="UP000308730"/>
    </source>
</evidence>
<comment type="caution">
    <text evidence="2">The sequence shown here is derived from an EMBL/GenBank/DDBJ whole genome shotgun (WGS) entry which is preliminary data.</text>
</comment>
<dbReference type="AlphaFoldDB" id="A0A4S4MZL1"/>
<sequence>MLATRPTPAVQIRTPDMGGPTPEEQVAMRKEVERRLVKKIPGPLMHLFGPNSAAVAYTVSTMLDPLSSQACNAHLLVFILDLALVTVFPEMGVMVEGSSPVVGGDAATGGRLLKRRERELTPPRPDSRPP</sequence>
<feature type="region of interest" description="Disordered" evidence="1">
    <location>
        <begin position="1"/>
        <end position="22"/>
    </location>
</feature>
<feature type="region of interest" description="Disordered" evidence="1">
    <location>
        <begin position="98"/>
        <end position="130"/>
    </location>
</feature>
<reference evidence="2 3" key="1">
    <citation type="submission" date="2019-02" db="EMBL/GenBank/DDBJ databases">
        <title>Genome sequencing of the rare red list fungi Antrodiella citrinella (Flaviporus citrinellus).</title>
        <authorList>
            <person name="Buettner E."/>
            <person name="Kellner H."/>
        </authorList>
    </citation>
    <scope>NUCLEOTIDE SEQUENCE [LARGE SCALE GENOMIC DNA]</scope>
    <source>
        <strain evidence="2 3">DSM 108506</strain>
    </source>
</reference>